<sequence>MLFGVLLAVLALTASVSKGATSHEAVLRERSGTTSQITSGSLVTAFQTCQDIIDKQVPIFSGACESGNLKLILAGLSDVRHSIARLGSKCAVGHSADVTLAPAVSTHFTTLLLKLQVLLKILKDHNRVSQSQSSLASLQLPLNMLVSFFKTGGVDIGSKIKSLGSALDLRLFSQIGITLNIEI</sequence>
<dbReference type="AlphaFoldDB" id="A0A9P6NA51"/>
<accession>A0A9P6NA51</accession>
<name>A0A9P6NA51_9BASI</name>
<dbReference type="EMBL" id="MU167349">
    <property type="protein sequence ID" value="KAG0142424.1"/>
    <property type="molecule type" value="Genomic_DNA"/>
</dbReference>
<evidence type="ECO:0000256" key="1">
    <source>
        <dbReference type="SAM" id="SignalP"/>
    </source>
</evidence>
<feature type="chain" id="PRO_5040182716" evidence="1">
    <location>
        <begin position="20"/>
        <end position="183"/>
    </location>
</feature>
<comment type="caution">
    <text evidence="2">The sequence shown here is derived from an EMBL/GenBank/DDBJ whole genome shotgun (WGS) entry which is preliminary data.</text>
</comment>
<evidence type="ECO:0000313" key="3">
    <source>
        <dbReference type="Proteomes" id="UP000886653"/>
    </source>
</evidence>
<reference evidence="2" key="1">
    <citation type="submission" date="2013-11" db="EMBL/GenBank/DDBJ databases">
        <title>Genome sequence of the fusiform rust pathogen reveals effectors for host alternation and coevolution with pine.</title>
        <authorList>
            <consortium name="DOE Joint Genome Institute"/>
            <person name="Smith K."/>
            <person name="Pendleton A."/>
            <person name="Kubisiak T."/>
            <person name="Anderson C."/>
            <person name="Salamov A."/>
            <person name="Aerts A."/>
            <person name="Riley R."/>
            <person name="Clum A."/>
            <person name="Lindquist E."/>
            <person name="Ence D."/>
            <person name="Campbell M."/>
            <person name="Kronenberg Z."/>
            <person name="Feau N."/>
            <person name="Dhillon B."/>
            <person name="Hamelin R."/>
            <person name="Burleigh J."/>
            <person name="Smith J."/>
            <person name="Yandell M."/>
            <person name="Nelson C."/>
            <person name="Grigoriev I."/>
            <person name="Davis J."/>
        </authorList>
    </citation>
    <scope>NUCLEOTIDE SEQUENCE</scope>
    <source>
        <strain evidence="2">G11</strain>
    </source>
</reference>
<keyword evidence="3" id="KW-1185">Reference proteome</keyword>
<dbReference type="Proteomes" id="UP000886653">
    <property type="component" value="Unassembled WGS sequence"/>
</dbReference>
<organism evidence="2 3">
    <name type="scientific">Cronartium quercuum f. sp. fusiforme G11</name>
    <dbReference type="NCBI Taxonomy" id="708437"/>
    <lineage>
        <taxon>Eukaryota</taxon>
        <taxon>Fungi</taxon>
        <taxon>Dikarya</taxon>
        <taxon>Basidiomycota</taxon>
        <taxon>Pucciniomycotina</taxon>
        <taxon>Pucciniomycetes</taxon>
        <taxon>Pucciniales</taxon>
        <taxon>Coleosporiaceae</taxon>
        <taxon>Cronartium</taxon>
    </lineage>
</organism>
<proteinExistence type="predicted"/>
<protein>
    <submittedName>
        <fullName evidence="2">Uncharacterized protein</fullName>
    </submittedName>
</protein>
<evidence type="ECO:0000313" key="2">
    <source>
        <dbReference type="EMBL" id="KAG0142424.1"/>
    </source>
</evidence>
<feature type="signal peptide" evidence="1">
    <location>
        <begin position="1"/>
        <end position="19"/>
    </location>
</feature>
<keyword evidence="1" id="KW-0732">Signal</keyword>
<gene>
    <name evidence="2" type="ORF">CROQUDRAFT_673569</name>
</gene>